<reference evidence="2 3" key="1">
    <citation type="journal article" date="2015" name="Genome Announc.">
        <title>Closed Genome Sequence of Octadecabacter temperatus SB1, the First Mesophilic Species of the Genus Octadecabacter.</title>
        <authorList>
            <person name="Voget S."/>
            <person name="Billerbeck S."/>
            <person name="Simon M."/>
            <person name="Daniel R."/>
        </authorList>
    </citation>
    <scope>NUCLEOTIDE SEQUENCE [LARGE SCALE GENOMIC DNA]</scope>
    <source>
        <strain evidence="2 3">SB1</strain>
    </source>
</reference>
<organism evidence="2 3">
    <name type="scientific">Octadecabacter temperatus</name>
    <dbReference type="NCBI Taxonomy" id="1458307"/>
    <lineage>
        <taxon>Bacteria</taxon>
        <taxon>Pseudomonadati</taxon>
        <taxon>Pseudomonadota</taxon>
        <taxon>Alphaproteobacteria</taxon>
        <taxon>Rhodobacterales</taxon>
        <taxon>Roseobacteraceae</taxon>
        <taxon>Octadecabacter</taxon>
    </lineage>
</organism>
<protein>
    <submittedName>
        <fullName evidence="2">Uncharacterized protein</fullName>
    </submittedName>
</protein>
<dbReference type="Proteomes" id="UP000067444">
    <property type="component" value="Chromosome"/>
</dbReference>
<accession>A0A0K0Y699</accession>
<sequence>MAKGDDLDPKGLIEESYKIEGISAPECRSIFLDWALSYQGVSVVGISALLARHGTGTDDHPMTITLREGLTASQTPTRRGGRRGRLAK</sequence>
<name>A0A0K0Y699_9RHOB</name>
<evidence type="ECO:0000256" key="1">
    <source>
        <dbReference type="SAM" id="MobiDB-lite"/>
    </source>
</evidence>
<dbReference type="EMBL" id="CP012160">
    <property type="protein sequence ID" value="AKS46440.1"/>
    <property type="molecule type" value="Genomic_DNA"/>
</dbReference>
<dbReference type="AlphaFoldDB" id="A0A0K0Y699"/>
<evidence type="ECO:0000313" key="3">
    <source>
        <dbReference type="Proteomes" id="UP000067444"/>
    </source>
</evidence>
<dbReference type="KEGG" id="otm:OSB_19000"/>
<evidence type="ECO:0000313" key="2">
    <source>
        <dbReference type="EMBL" id="AKS46440.1"/>
    </source>
</evidence>
<gene>
    <name evidence="2" type="ORF">OSB_19000</name>
</gene>
<dbReference type="OrthoDB" id="7778431at2"/>
<feature type="compositionally biased region" description="Basic residues" evidence="1">
    <location>
        <begin position="79"/>
        <end position="88"/>
    </location>
</feature>
<feature type="region of interest" description="Disordered" evidence="1">
    <location>
        <begin position="68"/>
        <end position="88"/>
    </location>
</feature>
<dbReference type="PATRIC" id="fig|1458307.3.peg.1913"/>
<keyword evidence="3" id="KW-1185">Reference proteome</keyword>
<proteinExistence type="predicted"/>
<dbReference type="RefSeq" id="WP_049834741.1">
    <property type="nucleotide sequence ID" value="NZ_CP012160.1"/>
</dbReference>
<dbReference type="STRING" id="1458307.OSB_19000"/>